<keyword evidence="2" id="KW-1185">Reference proteome</keyword>
<gene>
    <name evidence="1" type="ORF">J0B03_09990</name>
</gene>
<evidence type="ECO:0000313" key="1">
    <source>
        <dbReference type="EMBL" id="QSX08120.1"/>
    </source>
</evidence>
<dbReference type="EMBL" id="CP071444">
    <property type="protein sequence ID" value="QSX08120.1"/>
    <property type="molecule type" value="Genomic_DNA"/>
</dbReference>
<organism evidence="1 2">
    <name type="scientific">Alkalibacter rhizosphaerae</name>
    <dbReference type="NCBI Taxonomy" id="2815577"/>
    <lineage>
        <taxon>Bacteria</taxon>
        <taxon>Bacillati</taxon>
        <taxon>Bacillota</taxon>
        <taxon>Clostridia</taxon>
        <taxon>Eubacteriales</taxon>
        <taxon>Eubacteriaceae</taxon>
        <taxon>Alkalibacter</taxon>
    </lineage>
</organism>
<dbReference type="AlphaFoldDB" id="A0A974XGB9"/>
<accession>A0A974XGB9</accession>
<dbReference type="Proteomes" id="UP000663499">
    <property type="component" value="Chromosome"/>
</dbReference>
<reference evidence="1" key="1">
    <citation type="submission" date="2021-03" db="EMBL/GenBank/DDBJ databases">
        <title>Alkalibacter marinus sp. nov., isolated from tidal flat sediment.</title>
        <authorList>
            <person name="Namirimu T."/>
            <person name="Yang J.-A."/>
            <person name="Yang S.-H."/>
            <person name="Kim Y.-J."/>
            <person name="Kwon K.K."/>
        </authorList>
    </citation>
    <scope>NUCLEOTIDE SEQUENCE</scope>
    <source>
        <strain evidence="1">ES005</strain>
    </source>
</reference>
<evidence type="ECO:0000313" key="2">
    <source>
        <dbReference type="Proteomes" id="UP000663499"/>
    </source>
</evidence>
<sequence>MPNTKMEATLFCIHCDGDTDHVIQYKNDHIHQITCKNCGVEVKIDQDYVKKHFKEEFVLRVLTKPVRMTREMERDLTGFLVSLPFRVVTKPYRVYKEFHDKK</sequence>
<protein>
    <submittedName>
        <fullName evidence="1">Bh protein</fullName>
    </submittedName>
</protein>
<name>A0A974XGB9_9FIRM</name>
<dbReference type="RefSeq" id="WP_207299462.1">
    <property type="nucleotide sequence ID" value="NZ_CP071444.1"/>
</dbReference>
<proteinExistence type="predicted"/>
<dbReference type="KEGG" id="alka:J0B03_09990"/>